<organism evidence="14 15">
    <name type="scientific">Hyphomicrobium sulfonivorans</name>
    <dbReference type="NCBI Taxonomy" id="121290"/>
    <lineage>
        <taxon>Bacteria</taxon>
        <taxon>Pseudomonadati</taxon>
        <taxon>Pseudomonadota</taxon>
        <taxon>Alphaproteobacteria</taxon>
        <taxon>Hyphomicrobiales</taxon>
        <taxon>Hyphomicrobiaceae</taxon>
        <taxon>Hyphomicrobium</taxon>
    </lineage>
</organism>
<keyword evidence="6 11" id="KW-0378">Hydrolase</keyword>
<feature type="domain" description="Peptidase M48" evidence="13">
    <location>
        <begin position="58"/>
        <end position="257"/>
    </location>
</feature>
<evidence type="ECO:0000256" key="5">
    <source>
        <dbReference type="ARBA" id="ARBA00022723"/>
    </source>
</evidence>
<keyword evidence="4 12" id="KW-0812">Transmembrane</keyword>
<accession>A0A109BNI6</accession>
<evidence type="ECO:0000256" key="2">
    <source>
        <dbReference type="ARBA" id="ARBA00022475"/>
    </source>
</evidence>
<keyword evidence="3 11" id="KW-0645">Protease</keyword>
<gene>
    <name evidence="14" type="ORF">APY04_0362</name>
</gene>
<dbReference type="GO" id="GO:0004222">
    <property type="term" value="F:metalloendopeptidase activity"/>
    <property type="evidence" value="ECO:0007669"/>
    <property type="project" value="InterPro"/>
</dbReference>
<keyword evidence="7 11" id="KW-0862">Zinc</keyword>
<comment type="subcellular location">
    <subcellularLocation>
        <location evidence="1">Cell membrane</location>
        <topology evidence="1">Multi-pass membrane protein</topology>
    </subcellularLocation>
</comment>
<evidence type="ECO:0000313" key="14">
    <source>
        <dbReference type="EMBL" id="KWT72079.1"/>
    </source>
</evidence>
<dbReference type="PANTHER" id="PTHR43221">
    <property type="entry name" value="PROTEASE HTPX"/>
    <property type="match status" value="1"/>
</dbReference>
<keyword evidence="5" id="KW-0479">Metal-binding</keyword>
<keyword evidence="2" id="KW-1003">Cell membrane</keyword>
<sequence>MLAFGALVALVLWPYLDIGALVVGALAAAGIAIAAFYVPPEILMRLYGAQPYQAGDLAQLDRIAAELARRGGLPQAPRLYMVPSLQLSIFSMGRPAHSATAFSEGLLRQLTLREITAMLAREVAHTRRGDPVLFGIADNISRVAQAFYYAGLVFAGLNLFRAISGEEPVPWMTVLVLIASPVLMTLVQLALSRSREFAIDRAATLLTGDPLGLASAIARFDIVAGSPLDDLLPPVPARKVPLPSMLRLPPPVTQRIALVSSFQPPPIPPLDTAETPRISLVGAGPIKLRPRYRFPGVWF</sequence>
<dbReference type="EMBL" id="LMTR01000015">
    <property type="protein sequence ID" value="KWT72079.1"/>
    <property type="molecule type" value="Genomic_DNA"/>
</dbReference>
<evidence type="ECO:0000256" key="3">
    <source>
        <dbReference type="ARBA" id="ARBA00022670"/>
    </source>
</evidence>
<dbReference type="InterPro" id="IPR001915">
    <property type="entry name" value="Peptidase_M48"/>
</dbReference>
<feature type="transmembrane region" description="Helical" evidence="12">
    <location>
        <begin position="146"/>
        <end position="163"/>
    </location>
</feature>
<evidence type="ECO:0000256" key="8">
    <source>
        <dbReference type="ARBA" id="ARBA00022989"/>
    </source>
</evidence>
<dbReference type="PANTHER" id="PTHR43221:SF1">
    <property type="entry name" value="PROTEASE HTPX"/>
    <property type="match status" value="1"/>
</dbReference>
<dbReference type="STRING" id="121290.APY04_0362"/>
<evidence type="ECO:0000256" key="9">
    <source>
        <dbReference type="ARBA" id="ARBA00023049"/>
    </source>
</evidence>
<dbReference type="GO" id="GO:0046872">
    <property type="term" value="F:metal ion binding"/>
    <property type="evidence" value="ECO:0007669"/>
    <property type="project" value="UniProtKB-KW"/>
</dbReference>
<evidence type="ECO:0000256" key="1">
    <source>
        <dbReference type="ARBA" id="ARBA00004651"/>
    </source>
</evidence>
<evidence type="ECO:0000256" key="4">
    <source>
        <dbReference type="ARBA" id="ARBA00022692"/>
    </source>
</evidence>
<dbReference type="Pfam" id="PF01435">
    <property type="entry name" value="Peptidase_M48"/>
    <property type="match status" value="1"/>
</dbReference>
<comment type="cofactor">
    <cofactor evidence="11">
        <name>Zn(2+)</name>
        <dbReference type="ChEBI" id="CHEBI:29105"/>
    </cofactor>
    <text evidence="11">Binds 1 zinc ion per subunit.</text>
</comment>
<dbReference type="PATRIC" id="fig|121290.4.peg.3018"/>
<keyword evidence="9 11" id="KW-0482">Metalloprotease</keyword>
<name>A0A109BNI6_HYPSL</name>
<dbReference type="Gene3D" id="3.30.2010.10">
    <property type="entry name" value="Metalloproteases ('zincins'), catalytic domain"/>
    <property type="match status" value="1"/>
</dbReference>
<feature type="transmembrane region" description="Helical" evidence="12">
    <location>
        <begin position="12"/>
        <end position="38"/>
    </location>
</feature>
<evidence type="ECO:0000256" key="12">
    <source>
        <dbReference type="SAM" id="Phobius"/>
    </source>
</evidence>
<comment type="caution">
    <text evidence="14">The sequence shown here is derived from an EMBL/GenBank/DDBJ whole genome shotgun (WGS) entry which is preliminary data.</text>
</comment>
<evidence type="ECO:0000313" key="15">
    <source>
        <dbReference type="Proteomes" id="UP000059074"/>
    </source>
</evidence>
<evidence type="ECO:0000256" key="7">
    <source>
        <dbReference type="ARBA" id="ARBA00022833"/>
    </source>
</evidence>
<dbReference type="GO" id="GO:0006508">
    <property type="term" value="P:proteolysis"/>
    <property type="evidence" value="ECO:0007669"/>
    <property type="project" value="UniProtKB-KW"/>
</dbReference>
<evidence type="ECO:0000256" key="10">
    <source>
        <dbReference type="ARBA" id="ARBA00023136"/>
    </source>
</evidence>
<evidence type="ECO:0000259" key="13">
    <source>
        <dbReference type="Pfam" id="PF01435"/>
    </source>
</evidence>
<dbReference type="Proteomes" id="UP000059074">
    <property type="component" value="Unassembled WGS sequence"/>
</dbReference>
<feature type="transmembrane region" description="Helical" evidence="12">
    <location>
        <begin position="169"/>
        <end position="191"/>
    </location>
</feature>
<keyword evidence="8 12" id="KW-1133">Transmembrane helix</keyword>
<protein>
    <submittedName>
        <fullName evidence="14">Peptidase, M48 family</fullName>
    </submittedName>
</protein>
<evidence type="ECO:0000256" key="6">
    <source>
        <dbReference type="ARBA" id="ARBA00022801"/>
    </source>
</evidence>
<reference evidence="14 15" key="1">
    <citation type="submission" date="2015-10" db="EMBL/GenBank/DDBJ databases">
        <title>Transcriptomic analysis of a linuron degrading triple-species bacterial consortium.</title>
        <authorList>
            <person name="Albers P."/>
        </authorList>
    </citation>
    <scope>NUCLEOTIDE SEQUENCE [LARGE SCALE GENOMIC DNA]</scope>
    <source>
        <strain evidence="14 15">WDL6</strain>
    </source>
</reference>
<proteinExistence type="inferred from homology"/>
<comment type="similarity">
    <text evidence="11">Belongs to the peptidase M48 family.</text>
</comment>
<dbReference type="InterPro" id="IPR050083">
    <property type="entry name" value="HtpX_protease"/>
</dbReference>
<dbReference type="GO" id="GO:0005886">
    <property type="term" value="C:plasma membrane"/>
    <property type="evidence" value="ECO:0007669"/>
    <property type="project" value="UniProtKB-SubCell"/>
</dbReference>
<keyword evidence="15" id="KW-1185">Reference proteome</keyword>
<keyword evidence="10 12" id="KW-0472">Membrane</keyword>
<evidence type="ECO:0000256" key="11">
    <source>
        <dbReference type="RuleBase" id="RU003983"/>
    </source>
</evidence>
<dbReference type="AlphaFoldDB" id="A0A109BNI6"/>
<dbReference type="CDD" id="cd07339">
    <property type="entry name" value="M48B_HtpX_like"/>
    <property type="match status" value="1"/>
</dbReference>